<proteinExistence type="predicted"/>
<evidence type="ECO:0000313" key="2">
    <source>
        <dbReference type="EMBL" id="AWV88021.1"/>
    </source>
</evidence>
<dbReference type="Proteomes" id="UP000249799">
    <property type="component" value="Chromosome"/>
</dbReference>
<dbReference type="AlphaFoldDB" id="A0A2Z4FGD5"/>
<dbReference type="PROSITE" id="PS51257">
    <property type="entry name" value="PROKAR_LIPOPROTEIN"/>
    <property type="match status" value="1"/>
</dbReference>
<organism evidence="2 3">
    <name type="scientific">Bradymonas sediminis</name>
    <dbReference type="NCBI Taxonomy" id="1548548"/>
    <lineage>
        <taxon>Bacteria</taxon>
        <taxon>Deltaproteobacteria</taxon>
        <taxon>Bradymonadales</taxon>
        <taxon>Bradymonadaceae</taxon>
        <taxon>Bradymonas</taxon>
    </lineage>
</organism>
<dbReference type="Gene3D" id="1.25.40.10">
    <property type="entry name" value="Tetratricopeptide repeat domain"/>
    <property type="match status" value="1"/>
</dbReference>
<evidence type="ECO:0000256" key="1">
    <source>
        <dbReference type="SAM" id="MobiDB-lite"/>
    </source>
</evidence>
<dbReference type="OrthoDB" id="5483576at2"/>
<feature type="region of interest" description="Disordered" evidence="1">
    <location>
        <begin position="207"/>
        <end position="242"/>
    </location>
</feature>
<gene>
    <name evidence="2" type="ORF">DN745_01210</name>
</gene>
<accession>A0A2Z4FGD5</accession>
<dbReference type="InterPro" id="IPR011990">
    <property type="entry name" value="TPR-like_helical_dom_sf"/>
</dbReference>
<sequence>MHFITRWTLVSLVAVSLAGTSCTSIIDAVRPDKRNLSGELGDAACTPEQLSAPNGTQRFVVEWNDGDRASLEDEMRDGVALVKFSCDGIQLLRSCAVPGTYGYRASNSKKARVLQFEDALSASANFSSSLLGSGLGGDIDQGRSLDLAYVMVGSETTPVKDVTYDQLDRAACKEATHFVYQTQVGAFALKASEQGEVVSASSILGLGGTDSETSSSRQSRVADGDAAACAGSTPDDIGPPQDCGAKMRVTILPLIEGKIDAYSPEAAELAATTPPTCPAGTVYDRGYCVLPTQIQPNLCEHGDVDGCIDACQKQNLESCNRMARAFAKSIPDGLDYFAHNDASVSTYGEEAVARYRTIKYTTLPLLEQACEERDMADACWMAGIIYTLSDREILAQDDSPDAVVDYGKRTFHLMSSACKFGNVASCQALHQQTHSLMRTMEARLPREDEISDDSERVFLPDLVADAEKALQESCYAGTLPVCMSLAEAALEGHKSIVDIEKASFALEKACLGGIGEACFWSALAFASEDAQTCENLLKTTTTPNKVSPNDDPNREDYEYLYHPRDPQQFNEDYQSTCEFITKEDFQKKLAPYAPERAKALARQACHISGGYLTENACEMSGLLSP</sequence>
<reference evidence="2 3" key="1">
    <citation type="submission" date="2018-06" db="EMBL/GenBank/DDBJ databases">
        <title>Lujinxingia sediminis gen. nov. sp. nov., a new facultative anaerobic member of the class Deltaproteobacteria, and proposal of Lujinxingaceae fam. nov.</title>
        <authorList>
            <person name="Guo L.-Y."/>
            <person name="Li C.-M."/>
            <person name="Wang S."/>
            <person name="Du Z.-J."/>
        </authorList>
    </citation>
    <scope>NUCLEOTIDE SEQUENCE [LARGE SCALE GENOMIC DNA]</scope>
    <source>
        <strain evidence="2 3">FA350</strain>
    </source>
</reference>
<dbReference type="KEGG" id="bsed:DN745_01210"/>
<evidence type="ECO:0000313" key="3">
    <source>
        <dbReference type="Proteomes" id="UP000249799"/>
    </source>
</evidence>
<feature type="compositionally biased region" description="Polar residues" evidence="1">
    <location>
        <begin position="210"/>
        <end position="219"/>
    </location>
</feature>
<dbReference type="RefSeq" id="WP_111331390.1">
    <property type="nucleotide sequence ID" value="NZ_CP030032.1"/>
</dbReference>
<keyword evidence="3" id="KW-1185">Reference proteome</keyword>
<protein>
    <submittedName>
        <fullName evidence="2">Uncharacterized protein</fullName>
    </submittedName>
</protein>
<dbReference type="EMBL" id="CP030032">
    <property type="protein sequence ID" value="AWV88021.1"/>
    <property type="molecule type" value="Genomic_DNA"/>
</dbReference>
<name>A0A2Z4FGD5_9DELT</name>